<dbReference type="RefSeq" id="WP_129255775.1">
    <property type="nucleotide sequence ID" value="NZ_SAXA01000025.1"/>
</dbReference>
<keyword evidence="2" id="KW-1185">Reference proteome</keyword>
<dbReference type="Proteomes" id="UP000289703">
    <property type="component" value="Unassembled WGS sequence"/>
</dbReference>
<accession>A0A4V1MZQ0</accession>
<evidence type="ECO:0000313" key="2">
    <source>
        <dbReference type="Proteomes" id="UP000289703"/>
    </source>
</evidence>
<dbReference type="OrthoDB" id="1123242at2"/>
<reference evidence="1 2" key="1">
    <citation type="submission" date="2019-01" db="EMBL/GenBank/DDBJ databases">
        <title>Ancylomarina salipaludis sp. nov., isolated from a salt marsh.</title>
        <authorList>
            <person name="Yoon J.-H."/>
        </authorList>
    </citation>
    <scope>NUCLEOTIDE SEQUENCE [LARGE SCALE GENOMIC DNA]</scope>
    <source>
        <strain evidence="1 2">SHSM-M15</strain>
    </source>
</reference>
<name>A0A4V1MZQ0_9BACT</name>
<gene>
    <name evidence="1" type="ORF">EO244_16435</name>
</gene>
<evidence type="ECO:0008006" key="3">
    <source>
        <dbReference type="Google" id="ProtNLM"/>
    </source>
</evidence>
<proteinExistence type="predicted"/>
<sequence length="232" mass="27123">MNKKGNLILLLIFVISLTGCHNSMVSQHLAKVNSHLNELKKSFGADFLKPDLLSHFPEQVKDTTNFKMFSSPPGCPPSYKCSAQFGEIYLICKRDSVTEIRLKDNSLFKTNYLVDSNIIINQTELRRDMFPVEKCNKLFDNKYPIPYFESYDFNLGEEEFEKIIDGEKYWDYVYTIPSDLEVYVIQAEAGNFWKENCNENRPETLKEWKHGYSKGVALSDEKDIMVYWTMVW</sequence>
<dbReference type="EMBL" id="SAXA01000025">
    <property type="protein sequence ID" value="RXQ87394.1"/>
    <property type="molecule type" value="Genomic_DNA"/>
</dbReference>
<organism evidence="1 2">
    <name type="scientific">Ancylomarina salipaludis</name>
    <dbReference type="NCBI Taxonomy" id="2501299"/>
    <lineage>
        <taxon>Bacteria</taxon>
        <taxon>Pseudomonadati</taxon>
        <taxon>Bacteroidota</taxon>
        <taxon>Bacteroidia</taxon>
        <taxon>Marinilabiliales</taxon>
        <taxon>Marinifilaceae</taxon>
        <taxon>Ancylomarina</taxon>
    </lineage>
</organism>
<evidence type="ECO:0000313" key="1">
    <source>
        <dbReference type="EMBL" id="RXQ87394.1"/>
    </source>
</evidence>
<dbReference type="AlphaFoldDB" id="A0A4V1MZQ0"/>
<protein>
    <recommendedName>
        <fullName evidence="3">Lipoprotein</fullName>
    </recommendedName>
</protein>
<comment type="caution">
    <text evidence="1">The sequence shown here is derived from an EMBL/GenBank/DDBJ whole genome shotgun (WGS) entry which is preliminary data.</text>
</comment>
<dbReference type="PROSITE" id="PS51257">
    <property type="entry name" value="PROKAR_LIPOPROTEIN"/>
    <property type="match status" value="1"/>
</dbReference>